<accession>A0AAV5GX19</accession>
<sequence length="216" mass="22982">MLKRRAATHLAARPYERATGLFLAQSPRFRLKGVVRVGGAGDQGIDLRANWDAAHLTSPSSSPRTRASAQTPPSPTPSTSTTPTVPVIIQCKAESSRVGPSTVRELEGTLLAQQRRRAPSHLSRRVSHAPAMPHVGVLVALNGFSDAAIRHARSSRLPLELVHLAVPDVGSMVQSGGDQAGVEMVSTTRNDALEGLGREVLLAWRQGAKDADEKGD</sequence>
<dbReference type="Gene3D" id="3.40.1350.10">
    <property type="match status" value="1"/>
</dbReference>
<evidence type="ECO:0000256" key="3">
    <source>
        <dbReference type="SAM" id="MobiDB-lite"/>
    </source>
</evidence>
<feature type="region of interest" description="Disordered" evidence="3">
    <location>
        <begin position="55"/>
        <end position="83"/>
    </location>
</feature>
<name>A0AAV5GX19_9BASI</name>
<evidence type="ECO:0000256" key="2">
    <source>
        <dbReference type="ARBA" id="ARBA00023128"/>
    </source>
</evidence>
<dbReference type="PANTHER" id="PTHR28133">
    <property type="entry name" value="REQUIRED FOR RESPIRATORY GROWTH PROTEIN 7, MITOCHONDRIAL"/>
    <property type="match status" value="1"/>
</dbReference>
<comment type="subcellular location">
    <subcellularLocation>
        <location evidence="1">Mitochondrion</location>
    </subcellularLocation>
</comment>
<dbReference type="Pfam" id="PF10356">
    <property type="entry name" value="RRG7"/>
    <property type="match status" value="1"/>
</dbReference>
<dbReference type="PANTHER" id="PTHR28133:SF1">
    <property type="entry name" value="REQUIRED FOR RESPIRATORY GROWTH PROTEIN 7, MITOCHONDRIAL"/>
    <property type="match status" value="1"/>
</dbReference>
<keyword evidence="5" id="KW-1185">Reference proteome</keyword>
<feature type="compositionally biased region" description="Low complexity" evidence="3">
    <location>
        <begin position="57"/>
        <end position="83"/>
    </location>
</feature>
<evidence type="ECO:0008006" key="6">
    <source>
        <dbReference type="Google" id="ProtNLM"/>
    </source>
</evidence>
<dbReference type="GO" id="GO:0003676">
    <property type="term" value="F:nucleic acid binding"/>
    <property type="evidence" value="ECO:0007669"/>
    <property type="project" value="InterPro"/>
</dbReference>
<dbReference type="EMBL" id="BQKY01000013">
    <property type="protein sequence ID" value="GJN93083.1"/>
    <property type="molecule type" value="Genomic_DNA"/>
</dbReference>
<evidence type="ECO:0000313" key="5">
    <source>
        <dbReference type="Proteomes" id="UP001342314"/>
    </source>
</evidence>
<evidence type="ECO:0000313" key="4">
    <source>
        <dbReference type="EMBL" id="GJN93083.1"/>
    </source>
</evidence>
<keyword evidence="2" id="KW-0496">Mitochondrion</keyword>
<proteinExistence type="predicted"/>
<comment type="caution">
    <text evidence="4">The sequence shown here is derived from an EMBL/GenBank/DDBJ whole genome shotgun (WGS) entry which is preliminary data.</text>
</comment>
<dbReference type="AlphaFoldDB" id="A0AAV5GX19"/>
<protein>
    <recommendedName>
        <fullName evidence="6">Restriction endonuclease type IV Mrr domain-containing protein</fullName>
    </recommendedName>
</protein>
<dbReference type="InterPro" id="IPR018828">
    <property type="entry name" value="RRG7"/>
</dbReference>
<organism evidence="4 5">
    <name type="scientific">Rhodotorula paludigena</name>
    <dbReference type="NCBI Taxonomy" id="86838"/>
    <lineage>
        <taxon>Eukaryota</taxon>
        <taxon>Fungi</taxon>
        <taxon>Dikarya</taxon>
        <taxon>Basidiomycota</taxon>
        <taxon>Pucciniomycotina</taxon>
        <taxon>Microbotryomycetes</taxon>
        <taxon>Sporidiobolales</taxon>
        <taxon>Sporidiobolaceae</taxon>
        <taxon>Rhodotorula</taxon>
    </lineage>
</organism>
<dbReference type="InterPro" id="IPR011856">
    <property type="entry name" value="tRNA_endonuc-like_dom_sf"/>
</dbReference>
<reference evidence="4 5" key="1">
    <citation type="submission" date="2021-12" db="EMBL/GenBank/DDBJ databases">
        <title>High titer production of polyol ester of fatty acids by Rhodotorula paludigena BS15 towards product separation-free biomass refinery.</title>
        <authorList>
            <person name="Mano J."/>
            <person name="Ono H."/>
            <person name="Tanaka T."/>
            <person name="Naito K."/>
            <person name="Sushida H."/>
            <person name="Ike M."/>
            <person name="Tokuyasu K."/>
            <person name="Kitaoka M."/>
        </authorList>
    </citation>
    <scope>NUCLEOTIDE SEQUENCE [LARGE SCALE GENOMIC DNA]</scope>
    <source>
        <strain evidence="4 5">BS15</strain>
    </source>
</reference>
<evidence type="ECO:0000256" key="1">
    <source>
        <dbReference type="ARBA" id="ARBA00004173"/>
    </source>
</evidence>
<dbReference type="Proteomes" id="UP001342314">
    <property type="component" value="Unassembled WGS sequence"/>
</dbReference>
<gene>
    <name evidence="4" type="ORF">Rhopal_006128-T1</name>
</gene>
<dbReference type="GO" id="GO:0005739">
    <property type="term" value="C:mitochondrion"/>
    <property type="evidence" value="ECO:0007669"/>
    <property type="project" value="UniProtKB-SubCell"/>
</dbReference>